<feature type="domain" description="Flagellar basal-body/hook protein C-terminal" evidence="3">
    <location>
        <begin position="96"/>
        <end position="138"/>
    </location>
</feature>
<comment type="subcellular location">
    <subcellularLocation>
        <location evidence="2">Bacterial flagellum basal body</location>
    </subcellularLocation>
</comment>
<dbReference type="InterPro" id="IPR010930">
    <property type="entry name" value="Flg_bb/hook_C_dom"/>
</dbReference>
<evidence type="ECO:0000313" key="5">
    <source>
        <dbReference type="Proteomes" id="UP000193427"/>
    </source>
</evidence>
<dbReference type="KEGG" id="rgu:A4W93_05075"/>
<dbReference type="NCBIfam" id="TIGR01395">
    <property type="entry name" value="FlgC"/>
    <property type="match status" value="1"/>
</dbReference>
<sequence length="143" mass="14648">MDPFRAAEISASGMVAQKTRIEAAAANLANMHTANTASGSNYAPVTVVVRAAQTAFAQAFEGAAPAPSSVVAEVVPQAGGAPRLSYEPGHPDADASGMVSYPAIDHTREMMTVMTAMRAYEANLAALQATKALATRALEIGGQ</sequence>
<accession>A0A1W6L582</accession>
<dbReference type="GO" id="GO:0071973">
    <property type="term" value="P:bacterial-type flagellum-dependent cell motility"/>
    <property type="evidence" value="ECO:0007669"/>
    <property type="project" value="UniProtKB-UniRule"/>
</dbReference>
<dbReference type="STRING" id="946333.A4W93_05075"/>
<gene>
    <name evidence="4" type="ORF">A4W93_05075</name>
</gene>
<dbReference type="GO" id="GO:0030694">
    <property type="term" value="C:bacterial-type flagellum basal body, rod"/>
    <property type="evidence" value="ECO:0007669"/>
    <property type="project" value="UniProtKB-UniRule"/>
</dbReference>
<evidence type="ECO:0000259" key="3">
    <source>
        <dbReference type="Pfam" id="PF06429"/>
    </source>
</evidence>
<dbReference type="Proteomes" id="UP000193427">
    <property type="component" value="Chromosome"/>
</dbReference>
<dbReference type="AlphaFoldDB" id="A0A1W6L582"/>
<dbReference type="OrthoDB" id="9794148at2"/>
<comment type="subunit">
    <text evidence="2">The basal body constitutes a major portion of the flagellar organelle and consists of four rings (L,P,S, and M) mounted on a central rod. The rod consists of about 26 subunits of FlgG in the distal portion, and FlgB, FlgC and FlgF are thought to build up the proximal portion of the rod with about 6 subunits each.</text>
</comment>
<proteinExistence type="inferred from homology"/>
<evidence type="ECO:0000313" key="4">
    <source>
        <dbReference type="EMBL" id="ARN19330.1"/>
    </source>
</evidence>
<name>A0A1W6L582_9BURK</name>
<keyword evidence="2" id="KW-0975">Bacterial flagellum</keyword>
<dbReference type="Pfam" id="PF06429">
    <property type="entry name" value="Flg_bbr_C"/>
    <property type="match status" value="1"/>
</dbReference>
<organism evidence="4 5">
    <name type="scientific">Piscinibacter gummiphilus</name>
    <dbReference type="NCBI Taxonomy" id="946333"/>
    <lineage>
        <taxon>Bacteria</taxon>
        <taxon>Pseudomonadati</taxon>
        <taxon>Pseudomonadota</taxon>
        <taxon>Betaproteobacteria</taxon>
        <taxon>Burkholderiales</taxon>
        <taxon>Sphaerotilaceae</taxon>
        <taxon>Piscinibacter</taxon>
    </lineage>
</organism>
<keyword evidence="5" id="KW-1185">Reference proteome</keyword>
<evidence type="ECO:0000256" key="1">
    <source>
        <dbReference type="ARBA" id="ARBA00009677"/>
    </source>
</evidence>
<comment type="similarity">
    <text evidence="1">Belongs to the flagella basal body rod proteins family.</text>
</comment>
<reference evidence="4 5" key="1">
    <citation type="submission" date="2016-04" db="EMBL/GenBank/DDBJ databases">
        <title>Complete genome sequence of natural rubber-degrading, novel Gram-negative bacterium, Rhizobacter gummiphilus strain NS21.</title>
        <authorList>
            <person name="Tabata M."/>
            <person name="Kasai D."/>
            <person name="Fukuda M."/>
        </authorList>
    </citation>
    <scope>NUCLEOTIDE SEQUENCE [LARGE SCALE GENOMIC DNA]</scope>
    <source>
        <strain evidence="4 5">NS21</strain>
    </source>
</reference>
<dbReference type="InterPro" id="IPR006299">
    <property type="entry name" value="FlgC"/>
</dbReference>
<protein>
    <recommendedName>
        <fullName evidence="2">Flagellar basal-body rod protein FlgC</fullName>
    </recommendedName>
</protein>
<dbReference type="RefSeq" id="WP_085749588.1">
    <property type="nucleotide sequence ID" value="NZ_BSPR01000002.1"/>
</dbReference>
<evidence type="ECO:0000256" key="2">
    <source>
        <dbReference type="RuleBase" id="RU362062"/>
    </source>
</evidence>
<dbReference type="EMBL" id="CP015118">
    <property type="protein sequence ID" value="ARN19330.1"/>
    <property type="molecule type" value="Genomic_DNA"/>
</dbReference>